<feature type="region of interest" description="Disordered" evidence="15">
    <location>
        <begin position="476"/>
        <end position="506"/>
    </location>
</feature>
<dbReference type="InterPro" id="IPR008969">
    <property type="entry name" value="CarboxyPept-like_regulatory"/>
</dbReference>
<dbReference type="Proteomes" id="UP001239994">
    <property type="component" value="Unassembled WGS sequence"/>
</dbReference>
<evidence type="ECO:0000256" key="10">
    <source>
        <dbReference type="ARBA" id="ARBA00023289"/>
    </source>
</evidence>
<dbReference type="PRINTS" id="PR00765">
    <property type="entry name" value="CRBOXYPTASEA"/>
</dbReference>
<keyword evidence="9" id="KW-0449">Lipoprotein</keyword>
<dbReference type="PANTHER" id="PTHR11532">
    <property type="entry name" value="PROTEASE M14 CARBOXYPEPTIDASE"/>
    <property type="match status" value="1"/>
</dbReference>
<comment type="function">
    <text evidence="11">Vesicular soluble NSF attachment protein receptor (v-SNARE) mediating vesicle docking and fusion to a specific acceptor cellular compartment. Functions in endoplasmic reticulum to Golgi transport; as part of a SNARE complex composed of GOSR1, GOSR2 and STX5. Functions in early/recycling endosome to TGN transport; as part of a SNARE complex composed of BET1L, GOSR1 and STX5. Has a S-palmitoyl transferase activity.</text>
</comment>
<dbReference type="GO" id="GO:0004181">
    <property type="term" value="F:metallocarboxypeptidase activity"/>
    <property type="evidence" value="ECO:0007669"/>
    <property type="project" value="InterPro"/>
</dbReference>
<keyword evidence="20" id="KW-1185">Reference proteome</keyword>
<dbReference type="Gene3D" id="3.40.630.10">
    <property type="entry name" value="Zn peptidases"/>
    <property type="match status" value="1"/>
</dbReference>
<dbReference type="SUPFAM" id="SSF53187">
    <property type="entry name" value="Zn-dependent exopeptidases"/>
    <property type="match status" value="1"/>
</dbReference>
<feature type="compositionally biased region" description="Polar residues" evidence="15">
    <location>
        <begin position="483"/>
        <end position="492"/>
    </location>
</feature>
<keyword evidence="4" id="KW-0488">Methylation</keyword>
<keyword evidence="6" id="KW-0472">Membrane</keyword>
<dbReference type="PROSITE" id="PS00132">
    <property type="entry name" value="CARBOXYPEPT_ZN_1"/>
    <property type="match status" value="1"/>
</dbReference>
<organism evidence="19 20">
    <name type="scientific">Electrophorus voltai</name>
    <dbReference type="NCBI Taxonomy" id="2609070"/>
    <lineage>
        <taxon>Eukaryota</taxon>
        <taxon>Metazoa</taxon>
        <taxon>Chordata</taxon>
        <taxon>Craniata</taxon>
        <taxon>Vertebrata</taxon>
        <taxon>Euteleostomi</taxon>
        <taxon>Actinopterygii</taxon>
        <taxon>Neopterygii</taxon>
        <taxon>Teleostei</taxon>
        <taxon>Ostariophysi</taxon>
        <taxon>Gymnotiformes</taxon>
        <taxon>Gymnotoidei</taxon>
        <taxon>Gymnotidae</taxon>
        <taxon>Electrophorus</taxon>
    </lineage>
</organism>
<evidence type="ECO:0000256" key="15">
    <source>
        <dbReference type="SAM" id="MobiDB-lite"/>
    </source>
</evidence>
<dbReference type="SUPFAM" id="SSF49464">
    <property type="entry name" value="Carboxypeptidase regulatory domain-like"/>
    <property type="match status" value="1"/>
</dbReference>
<evidence type="ECO:0000256" key="6">
    <source>
        <dbReference type="ARBA" id="ARBA00023136"/>
    </source>
</evidence>
<evidence type="ECO:0000256" key="4">
    <source>
        <dbReference type="ARBA" id="ARBA00022481"/>
    </source>
</evidence>
<dbReference type="CDD" id="cd14824">
    <property type="entry name" value="Longin"/>
    <property type="match status" value="1"/>
</dbReference>
<keyword evidence="10" id="KW-0636">Prenylation</keyword>
<keyword evidence="8" id="KW-0325">Glycoprotein</keyword>
<comment type="caution">
    <text evidence="19">The sequence shown here is derived from an EMBL/GenBank/DDBJ whole genome shotgun (WGS) entry which is preliminary data.</text>
</comment>
<dbReference type="SUPFAM" id="SSF58038">
    <property type="entry name" value="SNARE fusion complex"/>
    <property type="match status" value="1"/>
</dbReference>
<dbReference type="PROSITE" id="PS50892">
    <property type="entry name" value="V_SNARE"/>
    <property type="match status" value="1"/>
</dbReference>
<gene>
    <name evidence="19" type="ORF">P4O66_006031</name>
</gene>
<evidence type="ECO:0000256" key="2">
    <source>
        <dbReference type="ARBA" id="ARBA00005988"/>
    </source>
</evidence>
<evidence type="ECO:0000259" key="17">
    <source>
        <dbReference type="PROSITE" id="PS50892"/>
    </source>
</evidence>
<evidence type="ECO:0000256" key="1">
    <source>
        <dbReference type="ARBA" id="ARBA00004444"/>
    </source>
</evidence>
<dbReference type="SMART" id="SM01270">
    <property type="entry name" value="Longin"/>
    <property type="match status" value="1"/>
</dbReference>
<comment type="subcellular location">
    <subcellularLocation>
        <location evidence="12">Cytoplasmic vesicle membrane</location>
        <topology evidence="12">Lipid-anchor</topology>
        <orientation evidence="12">Cytoplasmic side</orientation>
    </subcellularLocation>
    <subcellularLocation>
        <location evidence="1">Golgi apparatus membrane</location>
        <topology evidence="1">Lipid-anchor</topology>
        <orientation evidence="1">Cytoplasmic side</orientation>
    </subcellularLocation>
</comment>
<comment type="similarity">
    <text evidence="2 14">Belongs to the peptidase M14 family.</text>
</comment>
<dbReference type="InterPro" id="IPR011012">
    <property type="entry name" value="Longin-like_dom_sf"/>
</dbReference>
<evidence type="ECO:0000256" key="13">
    <source>
        <dbReference type="PROSITE-ProRule" id="PRU00290"/>
    </source>
</evidence>
<dbReference type="GO" id="GO:0000977">
    <property type="term" value="F:RNA polymerase II transcription regulatory region sequence-specific DNA binding"/>
    <property type="evidence" value="ECO:0007669"/>
    <property type="project" value="TreeGrafter"/>
</dbReference>
<reference evidence="19" key="1">
    <citation type="submission" date="2023-03" db="EMBL/GenBank/DDBJ databases">
        <title>Electrophorus voltai genome.</title>
        <authorList>
            <person name="Bian C."/>
        </authorList>
    </citation>
    <scope>NUCLEOTIDE SEQUENCE</scope>
    <source>
        <strain evidence="19">CB-2022</strain>
        <tissue evidence="19">Muscle</tissue>
    </source>
</reference>
<evidence type="ECO:0000256" key="7">
    <source>
        <dbReference type="ARBA" id="ARBA00023139"/>
    </source>
</evidence>
<evidence type="ECO:0000256" key="9">
    <source>
        <dbReference type="ARBA" id="ARBA00023288"/>
    </source>
</evidence>
<feature type="domain" description="Longin" evidence="16">
    <location>
        <begin position="523"/>
        <end position="656"/>
    </location>
</feature>
<dbReference type="Pfam" id="PF00246">
    <property type="entry name" value="Peptidase_M14"/>
    <property type="match status" value="1"/>
</dbReference>
<sequence length="727" mass="82323">MRLEVLACPLPTTYHTENDVTPTDDLDYRHHNYKEMRQMMKVINEECPNITRIYNIGKSSQKNKMYAMEISDNPGEHEMGEPEFRYTAGLHGNEVLGRELLLLLMQFLCKEYNDDNPRVRRLVDGVRIHLVPSLNPDAYDLAYEMGSEMGNWALGHWTEEGYDIFQNFPDLNSILWGAEDRGWVPRVVPNHHIPIPENFLNGSVAVETKAIIAWMERTPFVLGANLQGGEKLVAYPFDMQRPPRATSADGRGARRGGGRPVMEYHMSEETWARIQRQDEGALRETADENMFRWLAVTYAHSHLTMTETYHGACHADDVTGGQGIINRASWKPVVGSMNDFSYLHTNCFEISIFLGCDKFPHESELALEWENNREAMLAFIEQVHRGIKGLVRDVEGKIIANATISVEGIKHDVKTASTGDYWRLLNPGEYRVTARADGYTSQTRLCMVGYEAGATSCSFTLTKSNWARIREILAQSGKKPSRVNPNSETGITSVADKKGPAANPQNERLRRMRMIRLRRMRLRLQRQRANVTTTVATTTTTTTTTTTPVPTTTTLLITPSTNPCVQEFMTFTSALIVERSSFGTRASVKEQEYLCHVYVRNDNLGGVVIADSEYPSRVCFTLLDKVLEEFSRQVNSIDWPSGSPATIQYTALDSYLAKYQNPREADAMTKVQAELDETKIILHNTMESLLDRGEKLDDLVQKSEHLGNQSKAFYKTARKQNSCCKVM</sequence>
<name>A0AAD9DYZ6_9TELE</name>
<evidence type="ECO:0000313" key="20">
    <source>
        <dbReference type="Proteomes" id="UP001239994"/>
    </source>
</evidence>
<dbReference type="SMART" id="SM00631">
    <property type="entry name" value="Zn_pept"/>
    <property type="match status" value="1"/>
</dbReference>
<dbReference type="SUPFAM" id="SSF64356">
    <property type="entry name" value="SNARE-like"/>
    <property type="match status" value="1"/>
</dbReference>
<dbReference type="InterPro" id="IPR000834">
    <property type="entry name" value="Peptidase_M14"/>
</dbReference>
<comment type="similarity">
    <text evidence="3">Belongs to the synaptobrevin family.</text>
</comment>
<dbReference type="Gene3D" id="1.20.5.110">
    <property type="match status" value="1"/>
</dbReference>
<dbReference type="CDD" id="cd11308">
    <property type="entry name" value="Peptidase_M14NE-CP-C_like"/>
    <property type="match status" value="1"/>
</dbReference>
<dbReference type="Pfam" id="PF00957">
    <property type="entry name" value="Synaptobrevin"/>
    <property type="match status" value="1"/>
</dbReference>
<dbReference type="PANTHER" id="PTHR11532:SF48">
    <property type="entry name" value="ADIPOCYTE ENHANCER-BINDING PROTEIN 1"/>
    <property type="match status" value="1"/>
</dbReference>
<dbReference type="Gene3D" id="2.60.40.1120">
    <property type="entry name" value="Carboxypeptidase-like, regulatory domain"/>
    <property type="match status" value="1"/>
</dbReference>
<dbReference type="EMBL" id="JAROKS010000010">
    <property type="protein sequence ID" value="KAK1800850.1"/>
    <property type="molecule type" value="Genomic_DNA"/>
</dbReference>
<keyword evidence="13" id="KW-0175">Coiled coil</keyword>
<keyword evidence="5" id="KW-0813">Transport</keyword>
<dbReference type="GO" id="GO:0006518">
    <property type="term" value="P:peptide metabolic process"/>
    <property type="evidence" value="ECO:0007669"/>
    <property type="project" value="TreeGrafter"/>
</dbReference>
<dbReference type="GO" id="GO:0005615">
    <property type="term" value="C:extracellular space"/>
    <property type="evidence" value="ECO:0007669"/>
    <property type="project" value="TreeGrafter"/>
</dbReference>
<dbReference type="Pfam" id="PF13774">
    <property type="entry name" value="Longin"/>
    <property type="match status" value="1"/>
</dbReference>
<dbReference type="PROSITE" id="PS52035">
    <property type="entry name" value="PEPTIDASE_M14"/>
    <property type="match status" value="1"/>
</dbReference>
<accession>A0AAD9DYZ6</accession>
<dbReference type="GO" id="GO:0000139">
    <property type="term" value="C:Golgi membrane"/>
    <property type="evidence" value="ECO:0007669"/>
    <property type="project" value="UniProtKB-SubCell"/>
</dbReference>
<protein>
    <recommendedName>
        <fullName evidence="21">V-SNARE coiled-coil homology domain-containing protein</fullName>
    </recommendedName>
</protein>
<comment type="caution">
    <text evidence="14">Lacks conserved residue(s) required for the propagation of feature annotation.</text>
</comment>
<proteinExistence type="inferred from homology"/>
<dbReference type="InterPro" id="IPR045848">
    <property type="entry name" value="R-SNARE_YKT6"/>
</dbReference>
<dbReference type="CDD" id="cd15867">
    <property type="entry name" value="R-SNARE_YKT6"/>
    <property type="match status" value="1"/>
</dbReference>
<dbReference type="InterPro" id="IPR057246">
    <property type="entry name" value="CARBOXYPEPT_ZN_1"/>
</dbReference>
<dbReference type="GO" id="GO:0030659">
    <property type="term" value="C:cytoplasmic vesicle membrane"/>
    <property type="evidence" value="ECO:0007669"/>
    <property type="project" value="UniProtKB-SubCell"/>
</dbReference>
<dbReference type="PROSITE" id="PS50859">
    <property type="entry name" value="LONGIN"/>
    <property type="match status" value="1"/>
</dbReference>
<dbReference type="InterPro" id="IPR010908">
    <property type="entry name" value="Longin_dom"/>
</dbReference>
<feature type="domain" description="Peptidase M14" evidence="18">
    <location>
        <begin position="29"/>
        <end position="383"/>
    </location>
</feature>
<evidence type="ECO:0000256" key="8">
    <source>
        <dbReference type="ARBA" id="ARBA00023180"/>
    </source>
</evidence>
<evidence type="ECO:0000256" key="11">
    <source>
        <dbReference type="ARBA" id="ARBA00025256"/>
    </source>
</evidence>
<dbReference type="GO" id="GO:0008270">
    <property type="term" value="F:zinc ion binding"/>
    <property type="evidence" value="ECO:0007669"/>
    <property type="project" value="InterPro"/>
</dbReference>
<evidence type="ECO:0008006" key="21">
    <source>
        <dbReference type="Google" id="ProtNLM"/>
    </source>
</evidence>
<dbReference type="AlphaFoldDB" id="A0AAD9DYZ6"/>
<dbReference type="FunFam" id="2.60.40.1120:FF:000007">
    <property type="entry name" value="Carboxypeptidase X, M14 family member 2"/>
    <property type="match status" value="1"/>
</dbReference>
<evidence type="ECO:0000256" key="12">
    <source>
        <dbReference type="ARBA" id="ARBA00025701"/>
    </source>
</evidence>
<evidence type="ECO:0000256" key="14">
    <source>
        <dbReference type="PROSITE-ProRule" id="PRU01379"/>
    </source>
</evidence>
<evidence type="ECO:0000259" key="16">
    <source>
        <dbReference type="PROSITE" id="PS50859"/>
    </source>
</evidence>
<dbReference type="InterPro" id="IPR050753">
    <property type="entry name" value="Peptidase_M14_domain"/>
</dbReference>
<evidence type="ECO:0000313" key="19">
    <source>
        <dbReference type="EMBL" id="KAK1800850.1"/>
    </source>
</evidence>
<dbReference type="Pfam" id="PF13620">
    <property type="entry name" value="CarboxypepD_reg"/>
    <property type="match status" value="1"/>
</dbReference>
<dbReference type="FunFam" id="1.20.5.110:FF:000020">
    <property type="entry name" value="synaptobrevin homolog YKT6"/>
    <property type="match status" value="1"/>
</dbReference>
<dbReference type="GO" id="GO:0015031">
    <property type="term" value="P:protein transport"/>
    <property type="evidence" value="ECO:0007669"/>
    <property type="project" value="UniProtKB-KW"/>
</dbReference>
<evidence type="ECO:0000256" key="5">
    <source>
        <dbReference type="ARBA" id="ARBA00022927"/>
    </source>
</evidence>
<evidence type="ECO:0000256" key="3">
    <source>
        <dbReference type="ARBA" id="ARBA00008025"/>
    </source>
</evidence>
<keyword evidence="7" id="KW-0564">Palmitate</keyword>
<dbReference type="GO" id="GO:0016485">
    <property type="term" value="P:protein processing"/>
    <property type="evidence" value="ECO:0007669"/>
    <property type="project" value="TreeGrafter"/>
</dbReference>
<dbReference type="InterPro" id="IPR042855">
    <property type="entry name" value="V_SNARE_CC"/>
</dbReference>
<dbReference type="GO" id="GO:0001227">
    <property type="term" value="F:DNA-binding transcription repressor activity, RNA polymerase II-specific"/>
    <property type="evidence" value="ECO:0007669"/>
    <property type="project" value="TreeGrafter"/>
</dbReference>
<feature type="domain" description="V-SNARE coiled-coil homology" evidence="17">
    <location>
        <begin position="667"/>
        <end position="727"/>
    </location>
</feature>
<keyword evidence="5" id="KW-0653">Protein transport</keyword>
<evidence type="ECO:0000259" key="18">
    <source>
        <dbReference type="PROSITE" id="PS52035"/>
    </source>
</evidence>
<dbReference type="Gene3D" id="3.30.450.50">
    <property type="entry name" value="Longin domain"/>
    <property type="match status" value="1"/>
</dbReference>